<accession>A0ABS7PPA8</accession>
<evidence type="ECO:0000256" key="7">
    <source>
        <dbReference type="ARBA" id="ARBA00023237"/>
    </source>
</evidence>
<evidence type="ECO:0000313" key="12">
    <source>
        <dbReference type="EMBL" id="MBY8823148.1"/>
    </source>
</evidence>
<dbReference type="PANTHER" id="PTHR47234">
    <property type="match status" value="1"/>
</dbReference>
<keyword evidence="13" id="KW-1185">Reference proteome</keyword>
<feature type="domain" description="TonB-dependent receptor-like beta-barrel" evidence="10">
    <location>
        <begin position="336"/>
        <end position="932"/>
    </location>
</feature>
<comment type="similarity">
    <text evidence="8 9">Belongs to the TonB-dependent receptor family.</text>
</comment>
<proteinExistence type="inferred from homology"/>
<dbReference type="SUPFAM" id="SSF56935">
    <property type="entry name" value="Porins"/>
    <property type="match status" value="1"/>
</dbReference>
<dbReference type="InterPro" id="IPR037066">
    <property type="entry name" value="Plug_dom_sf"/>
</dbReference>
<organism evidence="12 13">
    <name type="scientific">Sphingomonas colocasiae</name>
    <dbReference type="NCBI Taxonomy" id="1848973"/>
    <lineage>
        <taxon>Bacteria</taxon>
        <taxon>Pseudomonadati</taxon>
        <taxon>Pseudomonadota</taxon>
        <taxon>Alphaproteobacteria</taxon>
        <taxon>Sphingomonadales</taxon>
        <taxon>Sphingomonadaceae</taxon>
        <taxon>Sphingomonas</taxon>
    </lineage>
</organism>
<evidence type="ECO:0000256" key="2">
    <source>
        <dbReference type="ARBA" id="ARBA00022448"/>
    </source>
</evidence>
<keyword evidence="4 8" id="KW-0812">Transmembrane</keyword>
<evidence type="ECO:0000256" key="1">
    <source>
        <dbReference type="ARBA" id="ARBA00004571"/>
    </source>
</evidence>
<dbReference type="Gene3D" id="2.170.130.10">
    <property type="entry name" value="TonB-dependent receptor, plug domain"/>
    <property type="match status" value="1"/>
</dbReference>
<evidence type="ECO:0000256" key="5">
    <source>
        <dbReference type="ARBA" id="ARBA00023077"/>
    </source>
</evidence>
<evidence type="ECO:0000256" key="4">
    <source>
        <dbReference type="ARBA" id="ARBA00022692"/>
    </source>
</evidence>
<dbReference type="EMBL" id="JAINVV010000004">
    <property type="protein sequence ID" value="MBY8823148.1"/>
    <property type="molecule type" value="Genomic_DNA"/>
</dbReference>
<dbReference type="Gene3D" id="2.40.170.20">
    <property type="entry name" value="TonB-dependent receptor, beta-barrel domain"/>
    <property type="match status" value="1"/>
</dbReference>
<evidence type="ECO:0000256" key="8">
    <source>
        <dbReference type="PROSITE-ProRule" id="PRU01360"/>
    </source>
</evidence>
<dbReference type="InterPro" id="IPR000531">
    <property type="entry name" value="Beta-barrel_TonB"/>
</dbReference>
<dbReference type="Proteomes" id="UP000706039">
    <property type="component" value="Unassembled WGS sequence"/>
</dbReference>
<evidence type="ECO:0000259" key="10">
    <source>
        <dbReference type="Pfam" id="PF00593"/>
    </source>
</evidence>
<gene>
    <name evidence="12" type="ORF">K7G82_12655</name>
</gene>
<keyword evidence="5 9" id="KW-0798">TonB box</keyword>
<protein>
    <submittedName>
        <fullName evidence="12">TonB-dependent receptor</fullName>
    </submittedName>
</protein>
<sequence length="977" mass="105480">MAVVTRDERILAGSTSTADAIQSSTVTSGTSQINGSFLGFVSEGGPAANTIGLRGLSSSRTLVLLNGRRLAPAGAGPQLVSADLNVLPSTIVDRVEVLKEGASAVYGSDAIAGVVNIITDARFDGLTLDAFTNQPVQHGGGGRNYRLSATAGKVFDRGHITAAFEYRETTGLRVGDRKAFACPRDLYFSPTTGAEVGQKDPATGQLQCFPYTTGGGVGIASGYGIAQSFTVPASRITYLNDNINTIGAVNGIDRVGPSQTQLRDHVLSPIRTYTGYLNAAHELGILGDAEIYGEALFTRRESYQDNTYQLNLSGGGLSPDNQIYGGSYYGTPISVYGYPTSPFFPNSLAAAGYNIFTPFIVPSRTTRSSQRVDFARGNVGIRGDIGLGDWRYDANFQYSHTRARYSVQQIDVTRLNNALQTVVAPAGTPANLITTAEPGQAGAGTAYTCASNVRNGALVAGANCVPLNLYSASILMKGQIPDNVFDYLWTDHVGRTTFKQKTFSLNFDGTLFELPAGKVGAAIGYEHRYDYINDRPSAAALAGTLYNYSSAGNTRGSDIVNEVYGELNIPLLKDTPFFYRLELAASGRYTHYRSYGAETTYRFNANWSPIEEVRFRGSYGTSFRAPNLYEQYVADQTGFYGGNVDPCSGFGDLESSSTVYKNCLAVLTPILGSDDPTTPEVEGAPAFIATSGPTVTTKGGAGLLKAERSRSWGGGVVLTAPRTVADLQLAIDYFDVLVRDEVTVLNNLVLTRCYEADDFGPNNQYCSLISPRLPASDPQRGNLDAFDNPYLNVAQQRVRGIDFDLRYATDLFGGKFVAHAQATRMIDQIFQLFATDDPEDYNGTLGVQGAGAGPKWVASLDLRYTLPSEKIVLRYGLEYVGPQDSNDDELAVAPFLGQVVTDLRAEAYWEHSLSVQFRWEDVGQVTLGVTNLFNTKPPRISSYPTSAGQFTRIGNYFNSSNYDILGRQLYLNVTRSF</sequence>
<dbReference type="InterPro" id="IPR036942">
    <property type="entry name" value="Beta-barrel_TonB_sf"/>
</dbReference>
<keyword evidence="6 8" id="KW-0472">Membrane</keyword>
<evidence type="ECO:0000256" key="3">
    <source>
        <dbReference type="ARBA" id="ARBA00022452"/>
    </source>
</evidence>
<dbReference type="PROSITE" id="PS52016">
    <property type="entry name" value="TONB_DEPENDENT_REC_3"/>
    <property type="match status" value="1"/>
</dbReference>
<dbReference type="PANTHER" id="PTHR47234:SF2">
    <property type="entry name" value="TONB-DEPENDENT RECEPTOR"/>
    <property type="match status" value="1"/>
</dbReference>
<feature type="domain" description="TonB-dependent receptor plug" evidence="11">
    <location>
        <begin position="3"/>
        <end position="114"/>
    </location>
</feature>
<dbReference type="InterPro" id="IPR012910">
    <property type="entry name" value="Plug_dom"/>
</dbReference>
<evidence type="ECO:0000256" key="9">
    <source>
        <dbReference type="RuleBase" id="RU003357"/>
    </source>
</evidence>
<name>A0ABS7PPA8_9SPHN</name>
<comment type="subcellular location">
    <subcellularLocation>
        <location evidence="1 8">Cell outer membrane</location>
        <topology evidence="1 8">Multi-pass membrane protein</topology>
    </subcellularLocation>
</comment>
<evidence type="ECO:0000313" key="13">
    <source>
        <dbReference type="Proteomes" id="UP000706039"/>
    </source>
</evidence>
<comment type="caution">
    <text evidence="12">The sequence shown here is derived from an EMBL/GenBank/DDBJ whole genome shotgun (WGS) entry which is preliminary data.</text>
</comment>
<reference evidence="12 13" key="1">
    <citation type="submission" date="2021-08" db="EMBL/GenBank/DDBJ databases">
        <authorList>
            <person name="Tuo L."/>
        </authorList>
    </citation>
    <scope>NUCLEOTIDE SEQUENCE [LARGE SCALE GENOMIC DNA]</scope>
    <source>
        <strain evidence="12 13">JCM 31229</strain>
    </source>
</reference>
<dbReference type="InterPro" id="IPR039426">
    <property type="entry name" value="TonB-dep_rcpt-like"/>
</dbReference>
<dbReference type="Pfam" id="PF00593">
    <property type="entry name" value="TonB_dep_Rec_b-barrel"/>
    <property type="match status" value="1"/>
</dbReference>
<evidence type="ECO:0000256" key="6">
    <source>
        <dbReference type="ARBA" id="ARBA00023136"/>
    </source>
</evidence>
<keyword evidence="3 8" id="KW-1134">Transmembrane beta strand</keyword>
<evidence type="ECO:0000259" key="11">
    <source>
        <dbReference type="Pfam" id="PF07715"/>
    </source>
</evidence>
<keyword evidence="2 8" id="KW-0813">Transport</keyword>
<keyword evidence="7 8" id="KW-0998">Cell outer membrane</keyword>
<keyword evidence="12" id="KW-0675">Receptor</keyword>
<dbReference type="Pfam" id="PF07715">
    <property type="entry name" value="Plug"/>
    <property type="match status" value="1"/>
</dbReference>